<dbReference type="InterPro" id="IPR013497">
    <property type="entry name" value="Topo_IA_cen"/>
</dbReference>
<dbReference type="GO" id="GO:0008270">
    <property type="term" value="F:zinc ion binding"/>
    <property type="evidence" value="ECO:0007669"/>
    <property type="project" value="UniProtKB-KW"/>
</dbReference>
<dbReference type="GO" id="GO:0003917">
    <property type="term" value="F:DNA topoisomerase type I (single strand cut, ATP-independent) activity"/>
    <property type="evidence" value="ECO:0007669"/>
    <property type="project" value="UniProtKB-UniRule"/>
</dbReference>
<evidence type="ECO:0000256" key="6">
    <source>
        <dbReference type="ARBA" id="ARBA00022842"/>
    </source>
</evidence>
<feature type="site" description="Interaction with DNA" evidence="10">
    <location>
        <position position="155"/>
    </location>
</feature>
<comment type="subunit">
    <text evidence="10">Monomer.</text>
</comment>
<dbReference type="OrthoDB" id="9804262at2"/>
<dbReference type="InterPro" id="IPR023406">
    <property type="entry name" value="Topo_IA_AS"/>
</dbReference>
<sequence>MTKNLVIVESPAKAKSISKMLGKNYTVIASLGHIKDLPKSRLGIDIENEFQPEYITIRGKGSIVNNLKKEAKKSDNIFLATDPDREGEAISWHLANLLDIDKDTPCRVEFHEITKETVKNSVKSPRKLDESLYNAQQARRILDRLVGYKISPILWKKVKKGLSAGRVQSVAVKLICDRENEITEFIPEEYWTIKAQFKKDYNEFEAMLTHQIVDEKEMKLTIRNEEETKNILVELKNNENIVFDIKKSKRKRSPYPPYTTSTLQQDSSKKLGYTSKKTMMIAQQLYEGIDVKGEGTTGLITYMRTDSTRIANEAVDTAKEYVINNYGKEYSNGGNNYSKKTKKETQDAHEGIRPTHINLYPEKIKDSLTKEQFKLYKLIWDRFIGSQMADAIYDTVSVKIKNGKYIFKCNGSKLHFSGFLEAYKTADEEQNDVVLPELNLGEKLELIKLEEKRNFTQPPSRYTEASLIKTMEELGIGRPSTYSPTISTILSRGYVVLEKKTFYPTELGTIVNDILVNYFSEIINEEFTAQLENQLDEIAEGKLNWNEVIKEFYLKFENALDKAESEIEKIEIKDEESDEICEKCGRQMVIKVGKYGKFLACPGYPECKNVKPILEKIGVKCPLCEDGEIVKKRTKKGRVFYGCSNYPSCGFNSWQEPVQEKCPKCGSMMVIKQTKNSKKVSCTNDKCGYNKNI</sequence>
<dbReference type="GO" id="GO:0003677">
    <property type="term" value="F:DNA binding"/>
    <property type="evidence" value="ECO:0007669"/>
    <property type="project" value="UniProtKB-KW"/>
</dbReference>
<dbReference type="Gene3D" id="1.10.290.10">
    <property type="entry name" value="Topoisomerase I, domain 4"/>
    <property type="match status" value="1"/>
</dbReference>
<keyword evidence="5" id="KW-0862">Zinc</keyword>
<evidence type="ECO:0000256" key="10">
    <source>
        <dbReference type="HAMAP-Rule" id="MF_00952"/>
    </source>
</evidence>
<dbReference type="NCBIfam" id="TIGR01051">
    <property type="entry name" value="topA_bact"/>
    <property type="match status" value="1"/>
</dbReference>
<reference evidence="14 15" key="1">
    <citation type="submission" date="2019-03" db="EMBL/GenBank/DDBJ databases">
        <title>Draft genome sequence data and analysis of a Fermenting Bacterium, Soehngenia longevitae strain 1933PT, isolated from petroleum reservoir in Azerbaijan.</title>
        <authorList>
            <person name="Grouzdev D.S."/>
            <person name="Bidzhieva S.K."/>
            <person name="Sokolova D.S."/>
            <person name="Tourova T.P."/>
            <person name="Poltaraus A.B."/>
            <person name="Nazina T.N."/>
        </authorList>
    </citation>
    <scope>NUCLEOTIDE SEQUENCE [LARGE SCALE GENOMIC DNA]</scope>
    <source>
        <strain evidence="14 15">1933P</strain>
    </source>
</reference>
<evidence type="ECO:0000259" key="12">
    <source>
        <dbReference type="PROSITE" id="PS50880"/>
    </source>
</evidence>
<dbReference type="InterPro" id="IPR013498">
    <property type="entry name" value="Topo_IA_Znf"/>
</dbReference>
<keyword evidence="8 10" id="KW-0238">DNA-binding</keyword>
<dbReference type="Gene3D" id="3.30.65.10">
    <property type="entry name" value="Bacterial Topoisomerase I, domain 1"/>
    <property type="match status" value="2"/>
</dbReference>
<name>A0A4Z0D586_9FIRM</name>
<accession>A0A4Z0D586</accession>
<dbReference type="RefSeq" id="WP_135271381.1">
    <property type="nucleotide sequence ID" value="NZ_SRIB01000009.1"/>
</dbReference>
<feature type="domain" description="Topo IA-type catalytic" evidence="13">
    <location>
        <begin position="129"/>
        <end position="560"/>
    </location>
</feature>
<dbReference type="HAMAP" id="MF_00952">
    <property type="entry name" value="Topoisom_1_prok"/>
    <property type="match status" value="1"/>
</dbReference>
<evidence type="ECO:0000256" key="7">
    <source>
        <dbReference type="ARBA" id="ARBA00023029"/>
    </source>
</evidence>
<feature type="site" description="Interaction with DNA" evidence="10">
    <location>
        <position position="140"/>
    </location>
</feature>
<proteinExistence type="inferred from homology"/>
<dbReference type="PANTHER" id="PTHR42785:SF1">
    <property type="entry name" value="DNA TOPOISOMERASE"/>
    <property type="match status" value="1"/>
</dbReference>
<evidence type="ECO:0000256" key="3">
    <source>
        <dbReference type="ARBA" id="ARBA00022723"/>
    </source>
</evidence>
<dbReference type="InterPro" id="IPR006171">
    <property type="entry name" value="TOPRIM_dom"/>
</dbReference>
<dbReference type="Pfam" id="PF01751">
    <property type="entry name" value="Toprim"/>
    <property type="match status" value="1"/>
</dbReference>
<dbReference type="InterPro" id="IPR003601">
    <property type="entry name" value="Topo_IA_2"/>
</dbReference>
<keyword evidence="3" id="KW-0479">Metal-binding</keyword>
<dbReference type="InterPro" id="IPR023405">
    <property type="entry name" value="Topo_IA_core_domain"/>
</dbReference>
<dbReference type="PANTHER" id="PTHR42785">
    <property type="entry name" value="DNA TOPOISOMERASE, TYPE IA, CORE"/>
    <property type="match status" value="1"/>
</dbReference>
<evidence type="ECO:0000256" key="8">
    <source>
        <dbReference type="ARBA" id="ARBA00023125"/>
    </source>
</evidence>
<dbReference type="CDD" id="cd00186">
    <property type="entry name" value="TOP1Ac"/>
    <property type="match status" value="1"/>
</dbReference>
<evidence type="ECO:0000256" key="11">
    <source>
        <dbReference type="SAM" id="Coils"/>
    </source>
</evidence>
<dbReference type="InterPro" id="IPR013824">
    <property type="entry name" value="Topo_IA_cen_sub1"/>
</dbReference>
<dbReference type="Gene3D" id="2.70.20.10">
    <property type="entry name" value="Topoisomerase I, domain 3"/>
    <property type="match status" value="1"/>
</dbReference>
<dbReference type="PROSITE" id="PS50880">
    <property type="entry name" value="TOPRIM"/>
    <property type="match status" value="1"/>
</dbReference>
<keyword evidence="7 10" id="KW-0799">Topoisomerase</keyword>
<dbReference type="InterPro" id="IPR013826">
    <property type="entry name" value="Topo_IA_cen_sub3"/>
</dbReference>
<feature type="domain" description="Toprim" evidence="12">
    <location>
        <begin position="3"/>
        <end position="113"/>
    </location>
</feature>
<dbReference type="SMART" id="SM00493">
    <property type="entry name" value="TOPRIM"/>
    <property type="match status" value="1"/>
</dbReference>
<dbReference type="PROSITE" id="PS52039">
    <property type="entry name" value="TOPO_IA_2"/>
    <property type="match status" value="1"/>
</dbReference>
<dbReference type="InterPro" id="IPR003602">
    <property type="entry name" value="Topo_IA_DNA-bd_dom"/>
</dbReference>
<dbReference type="CDD" id="cd03363">
    <property type="entry name" value="TOPRIM_TopoIA_TopoI"/>
    <property type="match status" value="1"/>
</dbReference>
<feature type="site" description="Interaction with DNA" evidence="10">
    <location>
        <position position="143"/>
    </location>
</feature>
<keyword evidence="9 10" id="KW-0413">Isomerase</keyword>
<keyword evidence="4" id="KW-0863">Zinc-finger</keyword>
<dbReference type="InterPro" id="IPR000380">
    <property type="entry name" value="Topo_IA"/>
</dbReference>
<feature type="site" description="Interaction with DNA" evidence="10">
    <location>
        <position position="492"/>
    </location>
</feature>
<dbReference type="Gene3D" id="1.10.460.10">
    <property type="entry name" value="Topoisomerase I, domain 2"/>
    <property type="match status" value="1"/>
</dbReference>
<dbReference type="InterPro" id="IPR028612">
    <property type="entry name" value="Topoisom_1_IA"/>
</dbReference>
<dbReference type="EC" id="5.6.2.1" evidence="10"/>
<evidence type="ECO:0000256" key="2">
    <source>
        <dbReference type="ARBA" id="ARBA00009446"/>
    </source>
</evidence>
<dbReference type="SMART" id="SM00437">
    <property type="entry name" value="TOP1Ac"/>
    <property type="match status" value="1"/>
</dbReference>
<evidence type="ECO:0000313" key="14">
    <source>
        <dbReference type="EMBL" id="TFZ39829.1"/>
    </source>
</evidence>
<dbReference type="PROSITE" id="PS00396">
    <property type="entry name" value="TOPO_IA_1"/>
    <property type="match status" value="1"/>
</dbReference>
<feature type="coiled-coil region" evidence="11">
    <location>
        <begin position="524"/>
        <end position="580"/>
    </location>
</feature>
<evidence type="ECO:0000313" key="15">
    <source>
        <dbReference type="Proteomes" id="UP000298381"/>
    </source>
</evidence>
<evidence type="ECO:0000256" key="9">
    <source>
        <dbReference type="ARBA" id="ARBA00023235"/>
    </source>
</evidence>
<dbReference type="Pfam" id="PF01131">
    <property type="entry name" value="Topoisom_bac"/>
    <property type="match status" value="1"/>
</dbReference>
<dbReference type="Gene3D" id="3.40.50.140">
    <property type="match status" value="1"/>
</dbReference>
<comment type="similarity">
    <text evidence="2 10">Belongs to the type IA topoisomerase family.</text>
</comment>
<feature type="site" description="Interaction with DNA" evidence="10">
    <location>
        <position position="33"/>
    </location>
</feature>
<dbReference type="GO" id="GO:0006265">
    <property type="term" value="P:DNA topological change"/>
    <property type="evidence" value="ECO:0007669"/>
    <property type="project" value="UniProtKB-UniRule"/>
</dbReference>
<keyword evidence="6" id="KW-0460">Magnesium</keyword>
<comment type="caution">
    <text evidence="14">The sequence shown here is derived from an EMBL/GenBank/DDBJ whole genome shotgun (WGS) entry which is preliminary data.</text>
</comment>
<dbReference type="InterPro" id="IPR013825">
    <property type="entry name" value="Topo_IA_cen_sub2"/>
</dbReference>
<feature type="site" description="Interaction with DNA" evidence="10">
    <location>
        <position position="148"/>
    </location>
</feature>
<dbReference type="SUPFAM" id="SSF57783">
    <property type="entry name" value="Zinc beta-ribbon"/>
    <property type="match status" value="1"/>
</dbReference>
<dbReference type="SUPFAM" id="SSF56712">
    <property type="entry name" value="Prokaryotic type I DNA topoisomerase"/>
    <property type="match status" value="1"/>
</dbReference>
<feature type="active site" description="O-(5'-phospho-DNA)-tyrosine intermediate" evidence="10">
    <location>
        <position position="302"/>
    </location>
</feature>
<organism evidence="14 15">
    <name type="scientific">Soehngenia longivitae</name>
    <dbReference type="NCBI Taxonomy" id="2562294"/>
    <lineage>
        <taxon>Bacteria</taxon>
        <taxon>Bacillati</taxon>
        <taxon>Bacillota</taxon>
        <taxon>Tissierellia</taxon>
        <taxon>Tissierellales</taxon>
        <taxon>Tissierellaceae</taxon>
        <taxon>Soehngenia</taxon>
    </lineage>
</organism>
<protein>
    <recommendedName>
        <fullName evidence="10">DNA topoisomerase 1</fullName>
        <ecNumber evidence="10">5.6.2.1</ecNumber>
    </recommendedName>
    <alternativeName>
        <fullName evidence="10">DNA topoisomerase I</fullName>
    </alternativeName>
</protein>
<dbReference type="SMART" id="SM00436">
    <property type="entry name" value="TOP1Bc"/>
    <property type="match status" value="1"/>
</dbReference>
<dbReference type="AlphaFoldDB" id="A0A4Z0D586"/>
<evidence type="ECO:0000259" key="13">
    <source>
        <dbReference type="PROSITE" id="PS52039"/>
    </source>
</evidence>
<dbReference type="Proteomes" id="UP000298381">
    <property type="component" value="Unassembled WGS sequence"/>
</dbReference>
<dbReference type="GO" id="GO:0005694">
    <property type="term" value="C:chromosome"/>
    <property type="evidence" value="ECO:0007669"/>
    <property type="project" value="InterPro"/>
</dbReference>
<feature type="site" description="Interaction with DNA" evidence="10">
    <location>
        <position position="139"/>
    </location>
</feature>
<dbReference type="InterPro" id="IPR005733">
    <property type="entry name" value="TopoI_bac-type"/>
</dbReference>
<evidence type="ECO:0000256" key="4">
    <source>
        <dbReference type="ARBA" id="ARBA00022771"/>
    </source>
</evidence>
<comment type="function">
    <text evidence="10">Releases the supercoiling and torsional tension of DNA, which is introduced during the DNA replication and transcription, by transiently cleaving and rejoining one strand of the DNA duplex. Introduces a single-strand break via transesterification at a target site in duplex DNA. The scissile phosphodiester is attacked by the catalytic tyrosine of the enzyme, resulting in the formation of a DNA-(5'-phosphotyrosyl)-enzyme intermediate and the expulsion of a 3'-OH DNA strand. The free DNA strand then undergoes passage around the unbroken strand, thus removing DNA supercoils. Finally, in the religation step, the DNA 3'-OH attacks the covalent intermediate to expel the active-site tyrosine and restore the DNA phosphodiester backbone.</text>
</comment>
<comment type="catalytic activity">
    <reaction evidence="1 10">
        <text>ATP-independent breakage of single-stranded DNA, followed by passage and rejoining.</text>
        <dbReference type="EC" id="5.6.2.1"/>
    </reaction>
</comment>
<dbReference type="Pfam" id="PF01396">
    <property type="entry name" value="Zn_ribbon_Top1"/>
    <property type="match status" value="3"/>
</dbReference>
<dbReference type="EMBL" id="SRIB01000009">
    <property type="protein sequence ID" value="TFZ39829.1"/>
    <property type="molecule type" value="Genomic_DNA"/>
</dbReference>
<dbReference type="PRINTS" id="PR00417">
    <property type="entry name" value="PRTPISMRASEI"/>
</dbReference>
<evidence type="ECO:0000256" key="1">
    <source>
        <dbReference type="ARBA" id="ARBA00000213"/>
    </source>
</evidence>
<dbReference type="InterPro" id="IPR034149">
    <property type="entry name" value="TOPRIM_TopoI"/>
</dbReference>
<evidence type="ECO:0000256" key="5">
    <source>
        <dbReference type="ARBA" id="ARBA00022833"/>
    </source>
</evidence>
<gene>
    <name evidence="10 14" type="primary">topA</name>
    <name evidence="14" type="ORF">E4100_07290</name>
</gene>
<keyword evidence="11" id="KW-0175">Coiled coil</keyword>
<keyword evidence="15" id="KW-1185">Reference proteome</keyword>
<feature type="site" description="Interaction with DNA" evidence="10">
    <location>
        <position position="304"/>
    </location>
</feature>
<feature type="region of interest" description="Interaction with DNA" evidence="10">
    <location>
        <begin position="163"/>
        <end position="168"/>
    </location>
</feature>